<dbReference type="EMBL" id="AP022617">
    <property type="protein sequence ID" value="BBZ60636.1"/>
    <property type="molecule type" value="Genomic_DNA"/>
</dbReference>
<proteinExistence type="predicted"/>
<keyword evidence="2" id="KW-1185">Reference proteome</keyword>
<protein>
    <submittedName>
        <fullName evidence="1">Uncharacterized protein</fullName>
    </submittedName>
</protein>
<name>A0AAD1MZE3_MYCMB</name>
<sequence length="112" mass="12086">MSRLFDGVFDTGEVLIPELGISSLFVGGEVEQPLIGDTWSRGIGTDEGIVAEQHRYRQGQVAAVIETFESKGQSVAVADMPALATEFDDVANMKFDHEVITVVQVSGRARST</sequence>
<organism evidence="1 2">
    <name type="scientific">Mycolicibacterium monacense</name>
    <name type="common">Mycobacterium monacense</name>
    <dbReference type="NCBI Taxonomy" id="85693"/>
    <lineage>
        <taxon>Bacteria</taxon>
        <taxon>Bacillati</taxon>
        <taxon>Actinomycetota</taxon>
        <taxon>Actinomycetes</taxon>
        <taxon>Mycobacteriales</taxon>
        <taxon>Mycobacteriaceae</taxon>
        <taxon>Mycolicibacterium</taxon>
    </lineage>
</organism>
<accession>A0AAD1MZE3</accession>
<dbReference type="AlphaFoldDB" id="A0AAD1MZE3"/>
<evidence type="ECO:0000313" key="2">
    <source>
        <dbReference type="Proteomes" id="UP000466039"/>
    </source>
</evidence>
<evidence type="ECO:0000313" key="1">
    <source>
        <dbReference type="EMBL" id="BBZ60636.1"/>
    </source>
</evidence>
<gene>
    <name evidence="1" type="ORF">MMON_19370</name>
</gene>
<reference evidence="1 2" key="1">
    <citation type="journal article" date="2019" name="Emerg. Microbes Infect.">
        <title>Comprehensive subspecies identification of 175 nontuberculous mycobacteria species based on 7547 genomic profiles.</title>
        <authorList>
            <person name="Matsumoto Y."/>
            <person name="Kinjo T."/>
            <person name="Motooka D."/>
            <person name="Nabeya D."/>
            <person name="Jung N."/>
            <person name="Uechi K."/>
            <person name="Horii T."/>
            <person name="Iida T."/>
            <person name="Fujita J."/>
            <person name="Nakamura S."/>
        </authorList>
    </citation>
    <scope>NUCLEOTIDE SEQUENCE [LARGE SCALE GENOMIC DNA]</scope>
    <source>
        <strain evidence="1 2">JCM 15658</strain>
    </source>
</reference>
<dbReference type="Proteomes" id="UP000466039">
    <property type="component" value="Chromosome"/>
</dbReference>